<comment type="caution">
    <text evidence="1">The sequence shown here is derived from an EMBL/GenBank/DDBJ whole genome shotgun (WGS) entry which is preliminary data.</text>
</comment>
<keyword evidence="2" id="KW-1185">Reference proteome</keyword>
<protein>
    <submittedName>
        <fullName evidence="1">Uncharacterized protein</fullName>
    </submittedName>
</protein>
<gene>
    <name evidence="1" type="ORF">NPA36_02445</name>
</gene>
<evidence type="ECO:0000313" key="2">
    <source>
        <dbReference type="Proteomes" id="UP001059480"/>
    </source>
</evidence>
<reference evidence="1" key="2">
    <citation type="journal article" date="2023" name="Curr. Microbiol.">
        <title>Granulicatella seriolae sp. nov., a Novel Facultative Anaerobe Isolated from Yellowtail Marine Fish.</title>
        <authorList>
            <person name="Lee M."/>
            <person name="Choi Y.J."/>
            <person name="Farooq A."/>
            <person name="Jeong J.B."/>
            <person name="Jung M.Y."/>
        </authorList>
    </citation>
    <scope>NUCLEOTIDE SEQUENCE</scope>
    <source>
        <strain evidence="1">S8</strain>
    </source>
</reference>
<dbReference type="Proteomes" id="UP001059480">
    <property type="component" value="Unassembled WGS sequence"/>
</dbReference>
<accession>A0ABT1WLL5</accession>
<organism evidence="1 2">
    <name type="scientific">Granulicatella seriolae</name>
    <dbReference type="NCBI Taxonomy" id="2967226"/>
    <lineage>
        <taxon>Bacteria</taxon>
        <taxon>Bacillati</taxon>
        <taxon>Bacillota</taxon>
        <taxon>Bacilli</taxon>
        <taxon>Lactobacillales</taxon>
        <taxon>Carnobacteriaceae</taxon>
        <taxon>Granulicatella</taxon>
    </lineage>
</organism>
<name>A0ABT1WLL5_9LACT</name>
<reference evidence="1" key="1">
    <citation type="submission" date="2022-07" db="EMBL/GenBank/DDBJ databases">
        <authorList>
            <person name="Jung M.-Y."/>
            <person name="Lee M."/>
        </authorList>
    </citation>
    <scope>NUCLEOTIDE SEQUENCE</scope>
    <source>
        <strain evidence="1">S8</strain>
    </source>
</reference>
<sequence>MNANIDNYIEILRMSSKDLIKQDGLLLIDLSLNVKDSAIALSLIPFYALYCRSAKEFLDIDSKNKEIEKEITDIRNGLKIFTGKFSKGRKMSYHSDDQQNELFKNELRFSFTKKLNIHFNLGVYFDKQGKVIFNTQLAHFYLNISKNKGKSIKEHSTIVGQIFGEEIGGILVNHCDTKNLKDKMFNYNPVPKYGYIDFNTNRKQDFFNNQLDKETNLIYLHMVSAIGFVNNLLVPILQDRNTWLLRIMYITAHNTLLGIKKSRQNLKQNSSKDLTLPDIEEYLKEDMNVFSTSFRNCMMHYDLVDKEDYPVILQSLYNPEKPLYGLIESCFDGMNFNQYFDKLYKTSQKLENYLLSYFTINYSKICWNWD</sequence>
<proteinExistence type="predicted"/>
<evidence type="ECO:0000313" key="1">
    <source>
        <dbReference type="EMBL" id="MCQ9209400.1"/>
    </source>
</evidence>
<dbReference type="EMBL" id="JANHNZ010000002">
    <property type="protein sequence ID" value="MCQ9209400.1"/>
    <property type="molecule type" value="Genomic_DNA"/>
</dbReference>
<reference evidence="1" key="3">
    <citation type="journal article" date="2023" name="Microbiol. Resour. Announc.">
        <title>Draft Genome Sequence of Granulicatella sp. Strain S8, Isolated from a Marine Fish, Seriola quinqueradiata.</title>
        <authorList>
            <person name="Lee M."/>
            <person name="Farooq A."/>
            <person name="Jeong J.B."/>
            <person name="Jung M.Y."/>
        </authorList>
    </citation>
    <scope>NUCLEOTIDE SEQUENCE</scope>
    <source>
        <strain evidence="1">S8</strain>
    </source>
</reference>
<dbReference type="RefSeq" id="WP_256944518.1">
    <property type="nucleotide sequence ID" value="NZ_JANHNZ010000002.1"/>
</dbReference>